<evidence type="ECO:0000313" key="3">
    <source>
        <dbReference type="Proteomes" id="UP000321570"/>
    </source>
</evidence>
<keyword evidence="1" id="KW-0812">Transmembrane</keyword>
<dbReference type="AlphaFoldDB" id="A0A564Y5Y6"/>
<proteinExistence type="predicted"/>
<reference evidence="2 3" key="1">
    <citation type="submission" date="2019-07" db="EMBL/GenBank/DDBJ databases">
        <authorList>
            <person name="Jastrzebski P J."/>
            <person name="Paukszto L."/>
            <person name="Jastrzebski P J."/>
        </authorList>
    </citation>
    <scope>NUCLEOTIDE SEQUENCE [LARGE SCALE GENOMIC DNA]</scope>
    <source>
        <strain evidence="2 3">WMS-il1</strain>
    </source>
</reference>
<dbReference type="Proteomes" id="UP000321570">
    <property type="component" value="Unassembled WGS sequence"/>
</dbReference>
<evidence type="ECO:0000313" key="2">
    <source>
        <dbReference type="EMBL" id="VUZ42566.1"/>
    </source>
</evidence>
<keyword evidence="1" id="KW-1133">Transmembrane helix</keyword>
<dbReference type="EMBL" id="CABIJS010000089">
    <property type="protein sequence ID" value="VUZ42566.1"/>
    <property type="molecule type" value="Genomic_DNA"/>
</dbReference>
<protein>
    <submittedName>
        <fullName evidence="2">Uncharacterized protein</fullName>
    </submittedName>
</protein>
<gene>
    <name evidence="2" type="ORF">WMSIL1_LOCUS3259</name>
</gene>
<name>A0A564Y5Y6_HYMDI</name>
<keyword evidence="3" id="KW-1185">Reference proteome</keyword>
<evidence type="ECO:0000256" key="1">
    <source>
        <dbReference type="SAM" id="Phobius"/>
    </source>
</evidence>
<feature type="transmembrane region" description="Helical" evidence="1">
    <location>
        <begin position="216"/>
        <end position="235"/>
    </location>
</feature>
<keyword evidence="1" id="KW-0472">Membrane</keyword>
<accession>A0A564Y5Y6</accession>
<organism evidence="2 3">
    <name type="scientific">Hymenolepis diminuta</name>
    <name type="common">Rat tapeworm</name>
    <dbReference type="NCBI Taxonomy" id="6216"/>
    <lineage>
        <taxon>Eukaryota</taxon>
        <taxon>Metazoa</taxon>
        <taxon>Spiralia</taxon>
        <taxon>Lophotrochozoa</taxon>
        <taxon>Platyhelminthes</taxon>
        <taxon>Cestoda</taxon>
        <taxon>Eucestoda</taxon>
        <taxon>Cyclophyllidea</taxon>
        <taxon>Hymenolepididae</taxon>
        <taxon>Hymenolepis</taxon>
    </lineage>
</organism>
<sequence>MTKTIMYSSTFCDTRDPRNTICSFKMGKDDFVNITYPLGFAIDETIPEMYSRCNSSADICARETGTSEFTIEGTFGGMDIRRIVFSDGLNRATLFVRNESAAEEVNIMNSMSLNITEPAVLKISDYKIDAPTPVILPFPTKTPTATAYDYADKTVPGIFSIFIDSDCKYNYVCITKTGGNSTIHLEGIVTKFPTKFEVTALNTRQKVTFFFNSNKAASRFISTFLTFVIVHLTYFT</sequence>